<dbReference type="GO" id="GO:0005758">
    <property type="term" value="C:mitochondrial intermembrane space"/>
    <property type="evidence" value="ECO:0007669"/>
    <property type="project" value="TreeGrafter"/>
</dbReference>
<evidence type="ECO:0000259" key="8">
    <source>
        <dbReference type="Pfam" id="PF01432"/>
    </source>
</evidence>
<dbReference type="InterPro" id="IPR024077">
    <property type="entry name" value="Neurolysin/TOP_dom2"/>
</dbReference>
<evidence type="ECO:0000256" key="4">
    <source>
        <dbReference type="ARBA" id="ARBA00022801"/>
    </source>
</evidence>
<evidence type="ECO:0000256" key="5">
    <source>
        <dbReference type="ARBA" id="ARBA00022833"/>
    </source>
</evidence>
<dbReference type="EMBL" id="LKEB01000073">
    <property type="protein sequence ID" value="ROV95045.1"/>
    <property type="molecule type" value="Genomic_DNA"/>
</dbReference>
<reference evidence="9 10" key="1">
    <citation type="submission" date="2015-09" db="EMBL/GenBank/DDBJ databases">
        <title>Host preference determinants of Valsa canker pathogens revealed by comparative genomics.</title>
        <authorList>
            <person name="Yin Z."/>
            <person name="Huang L."/>
        </authorList>
    </citation>
    <scope>NUCLEOTIDE SEQUENCE [LARGE SCALE GENOMIC DNA]</scope>
    <source>
        <strain evidence="9 10">SXYLt</strain>
    </source>
</reference>
<keyword evidence="3 7" id="KW-0479">Metal-binding</keyword>
<protein>
    <recommendedName>
        <fullName evidence="8">Peptidase M3A/M3B catalytic domain-containing protein</fullName>
    </recommendedName>
</protein>
<evidence type="ECO:0000256" key="2">
    <source>
        <dbReference type="ARBA" id="ARBA00022670"/>
    </source>
</evidence>
<feature type="domain" description="Peptidase M3A/M3B catalytic" evidence="8">
    <location>
        <begin position="134"/>
        <end position="349"/>
    </location>
</feature>
<keyword evidence="2 7" id="KW-0645">Protease</keyword>
<dbReference type="Pfam" id="PF01432">
    <property type="entry name" value="Peptidase_M3"/>
    <property type="match status" value="2"/>
</dbReference>
<comment type="cofactor">
    <cofactor evidence="7">
        <name>Zn(2+)</name>
        <dbReference type="ChEBI" id="CHEBI:29105"/>
    </cofactor>
    <text evidence="7">Binds 1 zinc ion.</text>
</comment>
<dbReference type="GO" id="GO:0006518">
    <property type="term" value="P:peptide metabolic process"/>
    <property type="evidence" value="ECO:0007669"/>
    <property type="project" value="TreeGrafter"/>
</dbReference>
<dbReference type="GO" id="GO:0046872">
    <property type="term" value="F:metal ion binding"/>
    <property type="evidence" value="ECO:0007669"/>
    <property type="project" value="UniProtKB-UniRule"/>
</dbReference>
<organism evidence="9 10">
    <name type="scientific">Cytospora leucostoma</name>
    <dbReference type="NCBI Taxonomy" id="1230097"/>
    <lineage>
        <taxon>Eukaryota</taxon>
        <taxon>Fungi</taxon>
        <taxon>Dikarya</taxon>
        <taxon>Ascomycota</taxon>
        <taxon>Pezizomycotina</taxon>
        <taxon>Sordariomycetes</taxon>
        <taxon>Sordariomycetidae</taxon>
        <taxon>Diaporthales</taxon>
        <taxon>Cytosporaceae</taxon>
        <taxon>Cytospora</taxon>
    </lineage>
</organism>
<dbReference type="InterPro" id="IPR045090">
    <property type="entry name" value="Pept_M3A_M3B"/>
</dbReference>
<evidence type="ECO:0000256" key="7">
    <source>
        <dbReference type="RuleBase" id="RU003435"/>
    </source>
</evidence>
<dbReference type="Gene3D" id="1.10.1370.10">
    <property type="entry name" value="Neurolysin, domain 3"/>
    <property type="match status" value="2"/>
</dbReference>
<dbReference type="Proteomes" id="UP000285146">
    <property type="component" value="Unassembled WGS sequence"/>
</dbReference>
<dbReference type="GO" id="GO:0004222">
    <property type="term" value="F:metalloendopeptidase activity"/>
    <property type="evidence" value="ECO:0007669"/>
    <property type="project" value="InterPro"/>
</dbReference>
<keyword evidence="5 7" id="KW-0862">Zinc</keyword>
<dbReference type="OrthoDB" id="534666at2759"/>
<dbReference type="PANTHER" id="PTHR11804">
    <property type="entry name" value="PROTEASE M3 THIMET OLIGOPEPTIDASE-RELATED"/>
    <property type="match status" value="1"/>
</dbReference>
<evidence type="ECO:0000256" key="3">
    <source>
        <dbReference type="ARBA" id="ARBA00022723"/>
    </source>
</evidence>
<keyword evidence="10" id="KW-1185">Reference proteome</keyword>
<keyword evidence="6 7" id="KW-0482">Metalloprotease</keyword>
<dbReference type="InterPro" id="IPR001567">
    <property type="entry name" value="Pept_M3A_M3B_dom"/>
</dbReference>
<evidence type="ECO:0000313" key="9">
    <source>
        <dbReference type="EMBL" id="ROV95045.1"/>
    </source>
</evidence>
<comment type="similarity">
    <text evidence="1 7">Belongs to the peptidase M3 family.</text>
</comment>
<dbReference type="SUPFAM" id="SSF55486">
    <property type="entry name" value="Metalloproteases ('zincins'), catalytic domain"/>
    <property type="match status" value="1"/>
</dbReference>
<accession>A0A423VVM8</accession>
<dbReference type="InParanoid" id="A0A423VVM8"/>
<keyword evidence="4 7" id="KW-0378">Hydrolase</keyword>
<dbReference type="PANTHER" id="PTHR11804:SF84">
    <property type="entry name" value="SACCHAROLYSIN"/>
    <property type="match status" value="1"/>
</dbReference>
<dbReference type="InterPro" id="IPR024079">
    <property type="entry name" value="MetalloPept_cat_dom_sf"/>
</dbReference>
<name>A0A423VVM8_9PEZI</name>
<evidence type="ECO:0000313" key="10">
    <source>
        <dbReference type="Proteomes" id="UP000285146"/>
    </source>
</evidence>
<evidence type="ECO:0000256" key="6">
    <source>
        <dbReference type="ARBA" id="ARBA00023049"/>
    </source>
</evidence>
<comment type="caution">
    <text evidence="9">The sequence shown here is derived from an EMBL/GenBank/DDBJ whole genome shotgun (WGS) entry which is preliminary data.</text>
</comment>
<evidence type="ECO:0000256" key="1">
    <source>
        <dbReference type="ARBA" id="ARBA00006040"/>
    </source>
</evidence>
<proteinExistence type="inferred from homology"/>
<dbReference type="Gene3D" id="3.40.390.10">
    <property type="entry name" value="Collagenase (Catalytic Domain)"/>
    <property type="match status" value="1"/>
</dbReference>
<gene>
    <name evidence="9" type="ORF">VPNG_09485</name>
</gene>
<dbReference type="GO" id="GO:0006508">
    <property type="term" value="P:proteolysis"/>
    <property type="evidence" value="ECO:0007669"/>
    <property type="project" value="UniProtKB-KW"/>
</dbReference>
<sequence>MARIPPQPLPRMLAASEIVPTMERIIANRKAIHEAVAITVTPETASFENVVRPWLEAEDCDAGRWQVIDMYGYAVADQATRDAAEEATRLMSERGFDYVSPDELSGVTPSELEDFEVGTEPHNLGKVFIDFKTWKRLYINNENKLAENISLFRDIVILRDQNARLLGYKSHAEKRLQDRVAPSVQWAEEMLGRLRGELLPKGKEELDLLRAKKRDNTGGEAEQQQIDQERISEYFPLRTTVAAMLRLFASFFLLQFEPITPADLEGSTWHEDVEAWSVWNNRENHKGAFVGYLYSDILYREGKYKGNQNVNLQPSYLKPDGSRVLPATILMCNFSPSTATHHEVKTLFHGDIRATSIFDITVHNPISHEDILKLDAAQLYNDITEDVTMLRNPDKSTRGPATCHFGHLMSGYDAGYFSYISAQAFAAELFETTFAADPRRQDAWQRYRTGTLEAGGSRDELAMLTGFLGHPPSPDALVRSPQGLSCVAKL</sequence>
<dbReference type="AlphaFoldDB" id="A0A423VVM8"/>
<feature type="domain" description="Peptidase M3A/M3B catalytic" evidence="8">
    <location>
        <begin position="356"/>
        <end position="480"/>
    </location>
</feature>